<gene>
    <name evidence="1" type="ORF">CQA58_02370</name>
</gene>
<reference evidence="1 2" key="1">
    <citation type="submission" date="2018-04" db="EMBL/GenBank/DDBJ databases">
        <title>Novel Campyloabacter and Helicobacter Species and Strains.</title>
        <authorList>
            <person name="Mannion A.J."/>
            <person name="Shen Z."/>
            <person name="Fox J.G."/>
        </authorList>
    </citation>
    <scope>NUCLEOTIDE SEQUENCE [LARGE SCALE GENOMIC DNA]</scope>
    <source>
        <strain evidence="1 2">MIT 04-9366</strain>
    </source>
</reference>
<dbReference type="Proteomes" id="UP000257045">
    <property type="component" value="Unassembled WGS sequence"/>
</dbReference>
<keyword evidence="2" id="KW-1185">Reference proteome</keyword>
<dbReference type="EMBL" id="NXLV01000003">
    <property type="protein sequence ID" value="RDU71411.1"/>
    <property type="molecule type" value="Genomic_DNA"/>
</dbReference>
<dbReference type="AlphaFoldDB" id="A0A3D8J3S0"/>
<dbReference type="InterPro" id="IPR036715">
    <property type="entry name" value="A-2_3-sialylTrfase_sf"/>
</dbReference>
<dbReference type="RefSeq" id="WP_115569123.1">
    <property type="nucleotide sequence ID" value="NZ_NXLV01000003.1"/>
</dbReference>
<evidence type="ECO:0000313" key="2">
    <source>
        <dbReference type="Proteomes" id="UP000257045"/>
    </source>
</evidence>
<keyword evidence="1" id="KW-0328">Glycosyltransferase</keyword>
<name>A0A3D8J3S0_9HELI</name>
<protein>
    <submittedName>
        <fullName evidence="1">Alpha-2,3 sialyltransferase</fullName>
    </submittedName>
</protein>
<organism evidence="1 2">
    <name type="scientific">Helicobacter brantae</name>
    <dbReference type="NCBI Taxonomy" id="375927"/>
    <lineage>
        <taxon>Bacteria</taxon>
        <taxon>Pseudomonadati</taxon>
        <taxon>Campylobacterota</taxon>
        <taxon>Epsilonproteobacteria</taxon>
        <taxon>Campylobacterales</taxon>
        <taxon>Helicobacteraceae</taxon>
        <taxon>Helicobacter</taxon>
    </lineage>
</organism>
<proteinExistence type="predicted"/>
<dbReference type="Pfam" id="PF06002">
    <property type="entry name" value="CST-I"/>
    <property type="match status" value="1"/>
</dbReference>
<dbReference type="GO" id="GO:0016757">
    <property type="term" value="F:glycosyltransferase activity"/>
    <property type="evidence" value="ECO:0007669"/>
    <property type="project" value="UniProtKB-KW"/>
</dbReference>
<dbReference type="Gene3D" id="3.90.1480.10">
    <property type="entry name" value="Alpha-2,3-sialyltransferase"/>
    <property type="match status" value="1"/>
</dbReference>
<evidence type="ECO:0000313" key="1">
    <source>
        <dbReference type="EMBL" id="RDU71411.1"/>
    </source>
</evidence>
<comment type="caution">
    <text evidence="1">The sequence shown here is derived from an EMBL/GenBank/DDBJ whole genome shotgun (WGS) entry which is preliminary data.</text>
</comment>
<dbReference type="SUPFAM" id="SSF102414">
    <property type="entry name" value="Alpha-2,3/8-sialyltransferase CstII"/>
    <property type="match status" value="1"/>
</dbReference>
<dbReference type="InterPro" id="IPR009251">
    <property type="entry name" value="A-2_3-sialyltransferase"/>
</dbReference>
<accession>A0A3D8J3S0</accession>
<dbReference type="OrthoDB" id="5318543at2"/>
<keyword evidence="1" id="KW-0808">Transferase</keyword>
<sequence>MKPIVIAGNGPSLAQIDYSRLPKDFDVFRCNQFYFEDKYFLGKKIKGAFFNPSVLPEQIFTLHHLKERREYEVEDVYCSRSDDSELVIEGNKVENIFPSVKSTYDFLKKLPLFNELDKFHRFFFHQWPTAGIVMLYTAIAQGYKEIYLTGIDFYGGGGIDYAFKINPKSNIATRIPAFRDSAFQDKVHTQNLDVAFIQLALSLPDIKLHAITPNSALSEILPLAPIQNPEPFKVENKPQGYICDWIKPPLLSCSPFKQKLKDNGINGKNIYVKAVMDLIQLCKAVVYILKNR</sequence>